<protein>
    <recommendedName>
        <fullName evidence="3">AAA domain-containing protein</fullName>
    </recommendedName>
</protein>
<dbReference type="InterPro" id="IPR027417">
    <property type="entry name" value="P-loop_NTPase"/>
</dbReference>
<dbReference type="Gene3D" id="3.40.50.300">
    <property type="entry name" value="P-loop containing nucleotide triphosphate hydrolases"/>
    <property type="match status" value="1"/>
</dbReference>
<name>A0A7W3J841_9MICO</name>
<dbReference type="EMBL" id="JACGWV010000001">
    <property type="protein sequence ID" value="MBA8808037.1"/>
    <property type="molecule type" value="Genomic_DNA"/>
</dbReference>
<dbReference type="Pfam" id="PF13671">
    <property type="entry name" value="AAA_33"/>
    <property type="match status" value="1"/>
</dbReference>
<reference evidence="1 2" key="1">
    <citation type="submission" date="2020-07" db="EMBL/GenBank/DDBJ databases">
        <title>Sequencing the genomes of 1000 actinobacteria strains.</title>
        <authorList>
            <person name="Klenk H.-P."/>
        </authorList>
    </citation>
    <scope>NUCLEOTIDE SEQUENCE [LARGE SCALE GENOMIC DNA]</scope>
    <source>
        <strain evidence="1 2">DSM 44121</strain>
    </source>
</reference>
<dbReference type="Proteomes" id="UP000540568">
    <property type="component" value="Unassembled WGS sequence"/>
</dbReference>
<evidence type="ECO:0000313" key="1">
    <source>
        <dbReference type="EMBL" id="MBA8808037.1"/>
    </source>
</evidence>
<dbReference type="SUPFAM" id="SSF52540">
    <property type="entry name" value="P-loop containing nucleoside triphosphate hydrolases"/>
    <property type="match status" value="1"/>
</dbReference>
<dbReference type="AlphaFoldDB" id="A0A7W3J841"/>
<organism evidence="1 2">
    <name type="scientific">Promicromonospora sukumoe</name>
    <dbReference type="NCBI Taxonomy" id="88382"/>
    <lineage>
        <taxon>Bacteria</taxon>
        <taxon>Bacillati</taxon>
        <taxon>Actinomycetota</taxon>
        <taxon>Actinomycetes</taxon>
        <taxon>Micrococcales</taxon>
        <taxon>Promicromonosporaceae</taxon>
        <taxon>Promicromonospora</taxon>
    </lineage>
</organism>
<dbReference type="RefSeq" id="WP_182615800.1">
    <property type="nucleotide sequence ID" value="NZ_BAAATF010000006.1"/>
</dbReference>
<proteinExistence type="predicted"/>
<keyword evidence="2" id="KW-1185">Reference proteome</keyword>
<evidence type="ECO:0008006" key="3">
    <source>
        <dbReference type="Google" id="ProtNLM"/>
    </source>
</evidence>
<comment type="caution">
    <text evidence="1">The sequence shown here is derived from an EMBL/GenBank/DDBJ whole genome shotgun (WGS) entry which is preliminary data.</text>
</comment>
<accession>A0A7W3J841</accession>
<evidence type="ECO:0000313" key="2">
    <source>
        <dbReference type="Proteomes" id="UP000540568"/>
    </source>
</evidence>
<gene>
    <name evidence="1" type="ORF">FHX71_001979</name>
</gene>
<sequence length="235" mass="25318">MTTPAPVHGPRTRTALSTWPARAARPDDGAAAALLVVVGGVPGAGKSTLLAHVGADIPRAVVLDPDRYRRRIAARLPSWVPYATYRWAVHALHAVATVLYLVRGPRPGHPLLLHDTATRERRRDLLGLLARWSGWDPVLVAVDVSLGDALDGQLDRGRVVQPDEFVRHWERWTAQRSMLASAAGGPQGPWSAVYLMERCDAFGQVRDLVLHSSPVVVASRAEGLDGPGQANPCAA</sequence>